<dbReference type="EMBL" id="JALHLF010000215">
    <property type="protein sequence ID" value="MCJ2185089.1"/>
    <property type="molecule type" value="Genomic_DNA"/>
</dbReference>
<feature type="transmembrane region" description="Helical" evidence="1">
    <location>
        <begin position="20"/>
        <end position="38"/>
    </location>
</feature>
<reference evidence="2" key="1">
    <citation type="submission" date="2022-03" db="EMBL/GenBank/DDBJ databases">
        <title>Identification of a novel bacterium isolated from mangrove sediments.</title>
        <authorList>
            <person name="Pan X."/>
        </authorList>
    </citation>
    <scope>NUCLEOTIDE SEQUENCE</scope>
    <source>
        <strain evidence="2">B1949</strain>
    </source>
</reference>
<accession>A0ABT0BJ94</accession>
<keyword evidence="3" id="KW-1185">Reference proteome</keyword>
<dbReference type="Proteomes" id="UP001162881">
    <property type="component" value="Unassembled WGS sequence"/>
</dbReference>
<name>A0ABT0BJ94_9SPHN</name>
<feature type="non-terminal residue" evidence="2">
    <location>
        <position position="1"/>
    </location>
</feature>
<evidence type="ECO:0008006" key="4">
    <source>
        <dbReference type="Google" id="ProtNLM"/>
    </source>
</evidence>
<feature type="transmembrane region" description="Helical" evidence="1">
    <location>
        <begin position="90"/>
        <end position="110"/>
    </location>
</feature>
<evidence type="ECO:0000256" key="1">
    <source>
        <dbReference type="SAM" id="Phobius"/>
    </source>
</evidence>
<sequence>AAAVEALAAIALVLAPTHRGGAVAAIALWGLYTALLLVRRGQRLDCGCDLAARTRPVGAATIARPFALALLGAVALALRAPLDWALDTPFAALALLALWFAAGELSALPFQPRTR</sequence>
<keyword evidence="1" id="KW-0812">Transmembrane</keyword>
<dbReference type="RefSeq" id="WP_244024520.1">
    <property type="nucleotide sequence ID" value="NZ_JALHLF010000215.1"/>
</dbReference>
<keyword evidence="1" id="KW-0472">Membrane</keyword>
<keyword evidence="1" id="KW-1133">Transmembrane helix</keyword>
<organism evidence="2 3">
    <name type="scientific">Novosphingobium organovorum</name>
    <dbReference type="NCBI Taxonomy" id="2930092"/>
    <lineage>
        <taxon>Bacteria</taxon>
        <taxon>Pseudomonadati</taxon>
        <taxon>Pseudomonadota</taxon>
        <taxon>Alphaproteobacteria</taxon>
        <taxon>Sphingomonadales</taxon>
        <taxon>Sphingomonadaceae</taxon>
        <taxon>Novosphingobium</taxon>
    </lineage>
</organism>
<feature type="transmembrane region" description="Helical" evidence="1">
    <location>
        <begin position="59"/>
        <end position="78"/>
    </location>
</feature>
<comment type="caution">
    <text evidence="2">The sequence shown here is derived from an EMBL/GenBank/DDBJ whole genome shotgun (WGS) entry which is preliminary data.</text>
</comment>
<evidence type="ECO:0000313" key="3">
    <source>
        <dbReference type="Proteomes" id="UP001162881"/>
    </source>
</evidence>
<gene>
    <name evidence="2" type="ORF">MTR62_20715</name>
</gene>
<proteinExistence type="predicted"/>
<evidence type="ECO:0000313" key="2">
    <source>
        <dbReference type="EMBL" id="MCJ2185089.1"/>
    </source>
</evidence>
<protein>
    <recommendedName>
        <fullName evidence="4">Methylamine utilization protein MauE</fullName>
    </recommendedName>
</protein>